<name>A0A9E8M5X2_9CAUD</name>
<accession>A0A9E8M5X2</accession>
<sequence length="128" mass="14281">MTTAVEQVTDEIALTTLRDVVAERPGYTYSAPNHMKEDERDASCFYVHKDEDGSLVSAGCAIGVVLHRLGIPLEDLVKEEGCRAYGVVRRFFPNLSQRTYTRFNDMQMSQDDGDPWGLAYAKATGETI</sequence>
<dbReference type="RefSeq" id="YP_010755558.1">
    <property type="nucleotide sequence ID" value="NC_073472.1"/>
</dbReference>
<evidence type="ECO:0000313" key="1">
    <source>
        <dbReference type="EMBL" id="WAB08813.1"/>
    </source>
</evidence>
<dbReference type="EMBL" id="OP751148">
    <property type="protein sequence ID" value="WAB08813.1"/>
    <property type="molecule type" value="Genomic_DNA"/>
</dbReference>
<keyword evidence="2" id="KW-1185">Reference proteome</keyword>
<dbReference type="Proteomes" id="UP001163413">
    <property type="component" value="Segment"/>
</dbReference>
<evidence type="ECO:0000313" key="2">
    <source>
        <dbReference type="Proteomes" id="UP001163413"/>
    </source>
</evidence>
<organism evidence="1 2">
    <name type="scientific">Streptomyces phage Success</name>
    <dbReference type="NCBI Taxonomy" id="2999013"/>
    <lineage>
        <taxon>Viruses</taxon>
        <taxon>Duplodnaviria</taxon>
        <taxon>Heunggongvirae</taxon>
        <taxon>Uroviricota</taxon>
        <taxon>Caudoviricetes</taxon>
        <taxon>Successvirus</taxon>
        <taxon>Successvirus success</taxon>
    </lineage>
</organism>
<proteinExistence type="predicted"/>
<reference evidence="1" key="1">
    <citation type="submission" date="2022-10" db="EMBL/GenBank/DDBJ databases">
        <authorList>
            <person name="Roth M.A."/>
            <person name="Wohlstadter N.E."/>
            <person name="Arguedas X."/>
            <person name="Leighton H.R."/>
            <person name="Msuya J.A."/>
            <person name="Pravda N."/>
            <person name="Shaffer C.D."/>
            <person name="Weston-Hafer K.A."/>
            <person name="Russell D.A."/>
            <person name="Jacobs-Sera D."/>
            <person name="Hatfull G.F."/>
        </authorList>
    </citation>
    <scope>NUCLEOTIDE SEQUENCE</scope>
</reference>
<protein>
    <submittedName>
        <fullName evidence="1">Uncharacterized protein</fullName>
    </submittedName>
</protein>
<dbReference type="GeneID" id="80020217"/>
<gene>
    <name evidence="1" type="primary">26</name>
    <name evidence="1" type="ORF">SEA_SUCCESS_26</name>
</gene>
<dbReference type="KEGG" id="vg:80020217"/>